<accession>A0A9X0UGN0</accession>
<comment type="caution">
    <text evidence="1">The sequence shown here is derived from an EMBL/GenBank/DDBJ whole genome shotgun (WGS) entry which is preliminary data.</text>
</comment>
<protein>
    <submittedName>
        <fullName evidence="1">DUF2243 domain-containing protein</fullName>
    </submittedName>
</protein>
<name>A0A9X0UGN0_9PROT</name>
<dbReference type="InterPro" id="IPR018719">
    <property type="entry name" value="DUF2243_membrane"/>
</dbReference>
<gene>
    <name evidence="1" type="ORF">H7965_28665</name>
</gene>
<dbReference type="AlphaFoldDB" id="A0A9X0UGN0"/>
<organism evidence="1 2">
    <name type="scientific">Siccirubricoccus deserti</name>
    <dbReference type="NCBI Taxonomy" id="2013562"/>
    <lineage>
        <taxon>Bacteria</taxon>
        <taxon>Pseudomonadati</taxon>
        <taxon>Pseudomonadota</taxon>
        <taxon>Alphaproteobacteria</taxon>
        <taxon>Acetobacterales</taxon>
        <taxon>Roseomonadaceae</taxon>
        <taxon>Siccirubricoccus</taxon>
    </lineage>
</organism>
<proteinExistence type="predicted"/>
<sequence>MVAHPPSVAAPGSRPAIAAVVLGFAHGVFVDGIMLHQALQWHHFLSLVPGEALRDIRAQILSEGIFHVALYVYGCSGAPTAALEELSSSLAISGVRRRSG</sequence>
<dbReference type="Pfam" id="PF10002">
    <property type="entry name" value="DUF2243"/>
    <property type="match status" value="1"/>
</dbReference>
<dbReference type="Proteomes" id="UP000600101">
    <property type="component" value="Unassembled WGS sequence"/>
</dbReference>
<reference evidence="1" key="1">
    <citation type="submission" date="2020-08" db="EMBL/GenBank/DDBJ databases">
        <authorList>
            <person name="Hu Y."/>
            <person name="Nguyen S.V."/>
            <person name="Li F."/>
            <person name="Fanning S."/>
        </authorList>
    </citation>
    <scope>NUCLEOTIDE SEQUENCE</scope>
    <source>
        <strain evidence="1">SYSU D8009</strain>
    </source>
</reference>
<dbReference type="EMBL" id="JACOMF010000137">
    <property type="protein sequence ID" value="MBC4019196.1"/>
    <property type="molecule type" value="Genomic_DNA"/>
</dbReference>
<keyword evidence="2" id="KW-1185">Reference proteome</keyword>
<evidence type="ECO:0000313" key="2">
    <source>
        <dbReference type="Proteomes" id="UP000600101"/>
    </source>
</evidence>
<evidence type="ECO:0000313" key="1">
    <source>
        <dbReference type="EMBL" id="MBC4019196.1"/>
    </source>
</evidence>